<protein>
    <submittedName>
        <fullName evidence="1">Uncharacterized protein</fullName>
    </submittedName>
</protein>
<keyword evidence="2" id="KW-1185">Reference proteome</keyword>
<dbReference type="Proteomes" id="UP000499080">
    <property type="component" value="Unassembled WGS sequence"/>
</dbReference>
<dbReference type="AlphaFoldDB" id="A0A4Y2AM22"/>
<comment type="caution">
    <text evidence="1">The sequence shown here is derived from an EMBL/GenBank/DDBJ whole genome shotgun (WGS) entry which is preliminary data.</text>
</comment>
<evidence type="ECO:0000313" key="2">
    <source>
        <dbReference type="Proteomes" id="UP000499080"/>
    </source>
</evidence>
<reference evidence="1 2" key="1">
    <citation type="journal article" date="2019" name="Sci. Rep.">
        <title>Orb-weaving spider Araneus ventricosus genome elucidates the spidroin gene catalogue.</title>
        <authorList>
            <person name="Kono N."/>
            <person name="Nakamura H."/>
            <person name="Ohtoshi R."/>
            <person name="Moran D.A.P."/>
            <person name="Shinohara A."/>
            <person name="Yoshida Y."/>
            <person name="Fujiwara M."/>
            <person name="Mori M."/>
            <person name="Tomita M."/>
            <person name="Arakawa K."/>
        </authorList>
    </citation>
    <scope>NUCLEOTIDE SEQUENCE [LARGE SCALE GENOMIC DNA]</scope>
</reference>
<evidence type="ECO:0000313" key="1">
    <source>
        <dbReference type="EMBL" id="GBL80044.1"/>
    </source>
</evidence>
<name>A0A4Y2AM22_ARAVE</name>
<proteinExistence type="predicted"/>
<dbReference type="EMBL" id="BGPR01000020">
    <property type="protein sequence ID" value="GBL80044.1"/>
    <property type="molecule type" value="Genomic_DNA"/>
</dbReference>
<sequence>MKRYPLQFFIKQISNNDYSPNHSYRQNFSIHLTKKDEESLLAHLTDLSTSPNQIITLPKAPAFQCEICDIHTSDLGFQNKAQLTALIEGLFNDFISNNFEDYFIIATDASKSLAQTSIAGISN</sequence>
<organism evidence="1 2">
    <name type="scientific">Araneus ventricosus</name>
    <name type="common">Orbweaver spider</name>
    <name type="synonym">Epeira ventricosa</name>
    <dbReference type="NCBI Taxonomy" id="182803"/>
    <lineage>
        <taxon>Eukaryota</taxon>
        <taxon>Metazoa</taxon>
        <taxon>Ecdysozoa</taxon>
        <taxon>Arthropoda</taxon>
        <taxon>Chelicerata</taxon>
        <taxon>Arachnida</taxon>
        <taxon>Araneae</taxon>
        <taxon>Araneomorphae</taxon>
        <taxon>Entelegynae</taxon>
        <taxon>Araneoidea</taxon>
        <taxon>Araneidae</taxon>
        <taxon>Araneus</taxon>
    </lineage>
</organism>
<accession>A0A4Y2AM22</accession>
<gene>
    <name evidence="1" type="ORF">AVEN_29058_1</name>
</gene>